<accession>A0AA42B661</accession>
<evidence type="ECO:0000313" key="3">
    <source>
        <dbReference type="Proteomes" id="UP001165393"/>
    </source>
</evidence>
<comment type="caution">
    <text evidence="2">The sequence shown here is derived from an EMBL/GenBank/DDBJ whole genome shotgun (WGS) entry which is preliminary data.</text>
</comment>
<evidence type="ECO:0000256" key="1">
    <source>
        <dbReference type="SAM" id="SignalP"/>
    </source>
</evidence>
<dbReference type="RefSeq" id="WP_251259418.1">
    <property type="nucleotide sequence ID" value="NZ_JAMQGP010000001.1"/>
</dbReference>
<dbReference type="SUPFAM" id="SSF75011">
    <property type="entry name" value="3-carboxy-cis,cis-mucoante lactonizing enzyme"/>
    <property type="match status" value="1"/>
</dbReference>
<keyword evidence="3" id="KW-1185">Reference proteome</keyword>
<dbReference type="Proteomes" id="UP001165393">
    <property type="component" value="Unassembled WGS sequence"/>
</dbReference>
<keyword evidence="1" id="KW-0732">Signal</keyword>
<feature type="chain" id="PRO_5041226692" evidence="1">
    <location>
        <begin position="21"/>
        <end position="952"/>
    </location>
</feature>
<proteinExistence type="predicted"/>
<protein>
    <submittedName>
        <fullName evidence="2">Uncharacterized protein</fullName>
    </submittedName>
</protein>
<organism evidence="2 3">
    <name type="scientific">Echinimonas agarilytica</name>
    <dbReference type="NCBI Taxonomy" id="1215918"/>
    <lineage>
        <taxon>Bacteria</taxon>
        <taxon>Pseudomonadati</taxon>
        <taxon>Pseudomonadota</taxon>
        <taxon>Gammaproteobacteria</taxon>
        <taxon>Alteromonadales</taxon>
        <taxon>Echinimonadaceae</taxon>
        <taxon>Echinimonas</taxon>
    </lineage>
</organism>
<gene>
    <name evidence="2" type="ORF">NAF29_00250</name>
</gene>
<feature type="signal peptide" evidence="1">
    <location>
        <begin position="1"/>
        <end position="20"/>
    </location>
</feature>
<reference evidence="2 3" key="1">
    <citation type="journal article" date="2013" name="Antonie Van Leeuwenhoek">
        <title>Echinimonas agarilytica gen. nov., sp. nov., a new gammaproteobacterium isolated from the sea urchin Strongylocentrotus intermedius.</title>
        <authorList>
            <person name="Nedashkovskaya O.I."/>
            <person name="Stenkova A.M."/>
            <person name="Zhukova N.V."/>
            <person name="Van Trappen S."/>
            <person name="Lee J.S."/>
            <person name="Kim S.B."/>
        </authorList>
    </citation>
    <scope>NUCLEOTIDE SEQUENCE [LARGE SCALE GENOMIC DNA]</scope>
    <source>
        <strain evidence="2 3">KMM 6351</strain>
    </source>
</reference>
<dbReference type="AlphaFoldDB" id="A0AA42B661"/>
<evidence type="ECO:0000313" key="2">
    <source>
        <dbReference type="EMBL" id="MCM2678101.1"/>
    </source>
</evidence>
<dbReference type="EMBL" id="JAMQGP010000001">
    <property type="protein sequence ID" value="MCM2678101.1"/>
    <property type="molecule type" value="Genomic_DNA"/>
</dbReference>
<name>A0AA42B661_9GAMM</name>
<sequence>MKMPMFKRALLTSLCGTLVACGGSLDQAGIDTSIDEVSEELIFDSGEFVRKQKLLSASEGTEANDVQLLLVLGTSGDSGHALLPANADIDHVFGSQPLLDISEDAEAPISITGVWDTTGTIEDQRVLEEITRRCNLLVEEGELAIDYPCYVDPYNYEPAYRQNVVELAELVNLNYQQQPIVMTGQNKFKYELLNSINPERTEIYGKAAPLTQEDGTITQLTVVAPRFSFDDDDWDKTYRAVLNVAGFEQEFIAYTATRNPAINDPGEDFFGVPKNNLKPGRSYEAFYPGLSGFNTQAELVIEKLGEDTDYDIEVSIKDADHFEPYQEGAFKVRADEAINIKFVTQEGHYSESYQAKVTIRDVVAKDPDGLLFVEDTIEVNTHSSDYVPGPENHFAFPPMYSSTSEGKITLSGSTWVSMDQINYDDEAAVFPENGVTVERVHFYLLSSTNNLTEQLEIEEPFETLELSEGEITLNEALTETFVVGDEERVRHVYDWTLQATLYEWDSDNVIVAVAESDLSRQADGATFYGMSEPEFVTVSKAATIDTFPASAQYMVLSEPRDVTIDTRSKVPTLYIGDGTHNSQLNAAGTELVADNHSILWSYPLSAAVKPACSSLVNTFGGNIIAGVQFNHARPEIGGVFVSTHQGRVSYLNDTQMAAGYSSVQHPSRALRTEGEGPQYPSHSAFDRTGTRLFVASQSRGNFSNSQQAFVSMIDPNVLSGEYISLTIPASSDSFDSNYKGAVANESSTAGELNNGVSIDIYTRNISETMDPEYEEWILSLDGKFNGINGIDELNRNNTGETLLKKIKVRESYTPVDAYADISLKTSNGEDITLEKANAIVVDDATHTAYVSDSVEDVIWKFDLTNIETDVEFVAERFSDNDGVPTSGQPAFGEISAMTIEADLGYIIAADKGQNALFAIDLKTGERTYLLKALGELNNEAANPNQYKSICEQ</sequence>
<dbReference type="PROSITE" id="PS51257">
    <property type="entry name" value="PROKAR_LIPOPROTEIN"/>
    <property type="match status" value="1"/>
</dbReference>